<evidence type="ECO:0000256" key="1">
    <source>
        <dbReference type="SAM" id="Phobius"/>
    </source>
</evidence>
<gene>
    <name evidence="2" type="ORF">US99_C0002G0007</name>
</gene>
<proteinExistence type="predicted"/>
<feature type="transmembrane region" description="Helical" evidence="1">
    <location>
        <begin position="34"/>
        <end position="54"/>
    </location>
</feature>
<name>A0A0G0KUC2_9BACT</name>
<dbReference type="AlphaFoldDB" id="A0A0G0KUC2"/>
<feature type="transmembrane region" description="Helical" evidence="1">
    <location>
        <begin position="127"/>
        <end position="150"/>
    </location>
</feature>
<keyword evidence="1" id="KW-0812">Transmembrane</keyword>
<keyword evidence="1" id="KW-1133">Transmembrane helix</keyword>
<evidence type="ECO:0000313" key="2">
    <source>
        <dbReference type="EMBL" id="KKQ79110.1"/>
    </source>
</evidence>
<sequence length="169" mass="19253">MKPEILTIQKKDDFYLWLDSKVPRFRYKRITIDPTIFVLGLSATMASGIFLNSLPTDLRYYQSLIAGMVYWISAAIDDETSRRLVNSINRFEQQSGVTSPFIESNPFASERPTLDFFSSFHMRAIDAVACTLSILVPTAGIGIGIVKLYAGFSNYRAESFHERRLKDYT</sequence>
<organism evidence="2 3">
    <name type="scientific">Candidatus Daviesbacteria bacterium GW2011_GWF2_38_6</name>
    <dbReference type="NCBI Taxonomy" id="1618432"/>
    <lineage>
        <taxon>Bacteria</taxon>
        <taxon>Candidatus Daviesiibacteriota</taxon>
    </lineage>
</organism>
<reference evidence="2 3" key="1">
    <citation type="journal article" date="2015" name="Nature">
        <title>rRNA introns, odd ribosomes, and small enigmatic genomes across a large radiation of phyla.</title>
        <authorList>
            <person name="Brown C.T."/>
            <person name="Hug L.A."/>
            <person name="Thomas B.C."/>
            <person name="Sharon I."/>
            <person name="Castelle C.J."/>
            <person name="Singh A."/>
            <person name="Wilkins M.J."/>
            <person name="Williams K.H."/>
            <person name="Banfield J.F."/>
        </authorList>
    </citation>
    <scope>NUCLEOTIDE SEQUENCE [LARGE SCALE GENOMIC DNA]</scope>
</reference>
<comment type="caution">
    <text evidence="2">The sequence shown here is derived from an EMBL/GenBank/DDBJ whole genome shotgun (WGS) entry which is preliminary data.</text>
</comment>
<evidence type="ECO:0000313" key="3">
    <source>
        <dbReference type="Proteomes" id="UP000034324"/>
    </source>
</evidence>
<protein>
    <submittedName>
        <fullName evidence="2">Uncharacterized protein</fullName>
    </submittedName>
</protein>
<dbReference type="Proteomes" id="UP000034324">
    <property type="component" value="Unassembled WGS sequence"/>
</dbReference>
<keyword evidence="1" id="KW-0472">Membrane</keyword>
<dbReference type="EMBL" id="LBVC01000002">
    <property type="protein sequence ID" value="KKQ79110.1"/>
    <property type="molecule type" value="Genomic_DNA"/>
</dbReference>
<accession>A0A0G0KUC2</accession>